<dbReference type="EMBL" id="JAACJJ010000056">
    <property type="protein sequence ID" value="KAF5312190.1"/>
    <property type="molecule type" value="Genomic_DNA"/>
</dbReference>
<evidence type="ECO:0000313" key="3">
    <source>
        <dbReference type="EMBL" id="KAF5312190.1"/>
    </source>
</evidence>
<reference evidence="3 4" key="1">
    <citation type="journal article" date="2020" name="ISME J.">
        <title>Uncovering the hidden diversity of litter-decomposition mechanisms in mushroom-forming fungi.</title>
        <authorList>
            <person name="Floudas D."/>
            <person name="Bentzer J."/>
            <person name="Ahren D."/>
            <person name="Johansson T."/>
            <person name="Persson P."/>
            <person name="Tunlid A."/>
        </authorList>
    </citation>
    <scope>NUCLEOTIDE SEQUENCE [LARGE SCALE GENOMIC DNA]</scope>
    <source>
        <strain evidence="3 4">CBS 101986</strain>
    </source>
</reference>
<dbReference type="PANTHER" id="PTHR33840:SF1">
    <property type="entry name" value="TLE1 PHOSPHOLIPASE DOMAIN-CONTAINING PROTEIN"/>
    <property type="match status" value="1"/>
</dbReference>
<organism evidence="3 4">
    <name type="scientific">Psilocybe cf. subviscida</name>
    <dbReference type="NCBI Taxonomy" id="2480587"/>
    <lineage>
        <taxon>Eukaryota</taxon>
        <taxon>Fungi</taxon>
        <taxon>Dikarya</taxon>
        <taxon>Basidiomycota</taxon>
        <taxon>Agaricomycotina</taxon>
        <taxon>Agaricomycetes</taxon>
        <taxon>Agaricomycetidae</taxon>
        <taxon>Agaricales</taxon>
        <taxon>Agaricineae</taxon>
        <taxon>Strophariaceae</taxon>
        <taxon>Psilocybe</taxon>
    </lineage>
</organism>
<dbReference type="PANTHER" id="PTHR33840">
    <property type="match status" value="1"/>
</dbReference>
<feature type="region of interest" description="Disordered" evidence="1">
    <location>
        <begin position="469"/>
        <end position="539"/>
    </location>
</feature>
<dbReference type="Proteomes" id="UP000567179">
    <property type="component" value="Unassembled WGS sequence"/>
</dbReference>
<dbReference type="Pfam" id="PF09994">
    <property type="entry name" value="T6SS_Tle1-like_cat"/>
    <property type="match status" value="1"/>
</dbReference>
<dbReference type="InterPro" id="IPR029058">
    <property type="entry name" value="AB_hydrolase_fold"/>
</dbReference>
<evidence type="ECO:0000256" key="1">
    <source>
        <dbReference type="SAM" id="MobiDB-lite"/>
    </source>
</evidence>
<dbReference type="SUPFAM" id="SSF53474">
    <property type="entry name" value="alpha/beta-Hydrolases"/>
    <property type="match status" value="1"/>
</dbReference>
<feature type="domain" description="T6SS Phospholipase effector Tle1-like catalytic" evidence="2">
    <location>
        <begin position="65"/>
        <end position="340"/>
    </location>
</feature>
<proteinExistence type="predicted"/>
<dbReference type="OrthoDB" id="3057168at2759"/>
<evidence type="ECO:0000313" key="4">
    <source>
        <dbReference type="Proteomes" id="UP000567179"/>
    </source>
</evidence>
<evidence type="ECO:0000259" key="2">
    <source>
        <dbReference type="Pfam" id="PF09994"/>
    </source>
</evidence>
<gene>
    <name evidence="3" type="ORF">D9619_003570</name>
</gene>
<protein>
    <recommendedName>
        <fullName evidence="2">T6SS Phospholipase effector Tle1-like catalytic domain-containing protein</fullName>
    </recommendedName>
</protein>
<keyword evidence="4" id="KW-1185">Reference proteome</keyword>
<comment type="caution">
    <text evidence="3">The sequence shown here is derived from an EMBL/GenBank/DDBJ whole genome shotgun (WGS) entry which is preliminary data.</text>
</comment>
<dbReference type="InterPro" id="IPR018712">
    <property type="entry name" value="Tle1-like_cat"/>
</dbReference>
<sequence>MQPLPHPAAPLAPLLEVHESAPEVSILLQPATPVVHDSPNRSPRRVLTYPEGGHSSPELQVKAYKRIVIFCDGTWQDGISVQRSRYTNVLRLARTVNYEDDRFRPAIPQIVFYQSGVGTEKNLYSRYVEGGTLADKVEEAYAFIAHNYSPGDEIFLFGFSRGAYTARMISMFIGEIGILDRKDMNNFGKIFVNFQKLGDGKSGEKELAEQFLEPWRSARSKGKRRADVDGDRFTVKCVGVWDTVGALGLPQEFLTLSTRTIKLFGFHDRLIGEHVEHAFQALALNEMRADFICNKFEQSEAGLKKGQKVKQCWFAGCHTDIGGGYKSHDLADISLVWMAGQIESLLSLDIDFLKSCSEPVAPWGKQQPHDSSTGIFRFANKIERPLPACANDLVTHETIHPSVLEQDTISQEISELIEKNPGLMHELTSLEQQFKQSWPYDPTSRQAKKYAAKAGLSLVAEPVVDAAKGTDGAAPTDAAHKETVRNDSSSTSSPTEPRPKSFMAGLRTLVRSVSGRNRRPPAARRTSAHERRKSEGSLTMISTDLTSMKRATTAVVLNSPIETSPLSSRFKRHRSD</sequence>
<name>A0A8H5ETR1_9AGAR</name>
<dbReference type="AlphaFoldDB" id="A0A8H5ETR1"/>
<accession>A0A8H5ETR1</accession>